<evidence type="ECO:0000313" key="1">
    <source>
        <dbReference type="EMBL" id="GIJ43748.1"/>
    </source>
</evidence>
<dbReference type="AlphaFoldDB" id="A0A8J3YGU9"/>
<comment type="caution">
    <text evidence="1">The sequence shown here is derived from an EMBL/GenBank/DDBJ whole genome shotgun (WGS) entry which is preliminary data.</text>
</comment>
<dbReference type="RefSeq" id="WP_203897301.1">
    <property type="nucleotide sequence ID" value="NZ_BOPF01000002.1"/>
</dbReference>
<dbReference type="Proteomes" id="UP000619260">
    <property type="component" value="Unassembled WGS sequence"/>
</dbReference>
<name>A0A8J3YGU9_9ACTN</name>
<protein>
    <submittedName>
        <fullName evidence="1">Uncharacterized protein</fullName>
    </submittedName>
</protein>
<accession>A0A8J3YGU9</accession>
<organism evidence="1 2">
    <name type="scientific">Virgisporangium aliadipatigenens</name>
    <dbReference type="NCBI Taxonomy" id="741659"/>
    <lineage>
        <taxon>Bacteria</taxon>
        <taxon>Bacillati</taxon>
        <taxon>Actinomycetota</taxon>
        <taxon>Actinomycetes</taxon>
        <taxon>Micromonosporales</taxon>
        <taxon>Micromonosporaceae</taxon>
        <taxon>Virgisporangium</taxon>
    </lineage>
</organism>
<dbReference type="EMBL" id="BOPF01000002">
    <property type="protein sequence ID" value="GIJ43748.1"/>
    <property type="molecule type" value="Genomic_DNA"/>
</dbReference>
<proteinExistence type="predicted"/>
<reference evidence="1" key="1">
    <citation type="submission" date="2021-01" db="EMBL/GenBank/DDBJ databases">
        <title>Whole genome shotgun sequence of Virgisporangium aliadipatigenens NBRC 105644.</title>
        <authorList>
            <person name="Komaki H."/>
            <person name="Tamura T."/>
        </authorList>
    </citation>
    <scope>NUCLEOTIDE SEQUENCE</scope>
    <source>
        <strain evidence="1">NBRC 105644</strain>
    </source>
</reference>
<evidence type="ECO:0000313" key="2">
    <source>
        <dbReference type="Proteomes" id="UP000619260"/>
    </source>
</evidence>
<sequence>MLADRYAGLVDAILFQIETVEDSHPLGHLDGLLREYVRERLESQRRNLDRCDSRRDLESAVSGVVQLGHEYATLRRQLFVDLHNYGPEPPWRLVGSRHVRRFAVRAQFTFISKRRSYALRHTGAAASGAATWELSVIRDSLTEPVVHVVTVVDEKPLALVNVPAALSADEEDLLQLYYGFDALGRSVHLAGPSD</sequence>
<gene>
    <name evidence="1" type="ORF">Val02_06340</name>
</gene>
<keyword evidence="2" id="KW-1185">Reference proteome</keyword>